<name>A0A3P1CQ74_9BACT</name>
<dbReference type="AlphaFoldDB" id="A0A3P1CQ74"/>
<dbReference type="SFLD" id="SFLDG00055">
    <property type="entry name" value="glucarate_dehydratase"/>
    <property type="match status" value="1"/>
</dbReference>
<dbReference type="PANTHER" id="PTHR48080">
    <property type="entry name" value="D-GALACTONATE DEHYDRATASE-RELATED"/>
    <property type="match status" value="1"/>
</dbReference>
<dbReference type="InterPro" id="IPR013341">
    <property type="entry name" value="Mandelate_racemase_N_dom"/>
</dbReference>
<evidence type="ECO:0000256" key="3">
    <source>
        <dbReference type="ARBA" id="ARBA00011973"/>
    </source>
</evidence>
<evidence type="ECO:0000256" key="2">
    <source>
        <dbReference type="ARBA" id="ARBA00005183"/>
    </source>
</evidence>
<reference evidence="5 6" key="1">
    <citation type="submission" date="2018-11" db="EMBL/GenBank/DDBJ databases">
        <authorList>
            <person name="Zhou Z."/>
            <person name="Wang G."/>
        </authorList>
    </citation>
    <scope>NUCLEOTIDE SEQUENCE [LARGE SCALE GENOMIC DNA]</scope>
    <source>
        <strain evidence="5 6">KCTC42998</strain>
    </source>
</reference>
<dbReference type="InterPro" id="IPR013342">
    <property type="entry name" value="Mandelate_racemase_C"/>
</dbReference>
<dbReference type="InterPro" id="IPR034593">
    <property type="entry name" value="DgoD-like"/>
</dbReference>
<dbReference type="GO" id="GO:0016854">
    <property type="term" value="F:racemase and epimerase activity"/>
    <property type="evidence" value="ECO:0007669"/>
    <property type="project" value="UniProtKB-ARBA"/>
</dbReference>
<feature type="domain" description="Mandelate racemase/muconate lactonizing enzyme C-terminal" evidence="4">
    <location>
        <begin position="188"/>
        <end position="283"/>
    </location>
</feature>
<dbReference type="RefSeq" id="WP_124907086.1">
    <property type="nucleotide sequence ID" value="NZ_RQJP01000002.1"/>
</dbReference>
<evidence type="ECO:0000259" key="4">
    <source>
        <dbReference type="SMART" id="SM00922"/>
    </source>
</evidence>
<dbReference type="Proteomes" id="UP000274271">
    <property type="component" value="Unassembled WGS sequence"/>
</dbReference>
<dbReference type="SFLD" id="SFLDS00001">
    <property type="entry name" value="Enolase"/>
    <property type="match status" value="1"/>
</dbReference>
<dbReference type="EMBL" id="RQJP01000002">
    <property type="protein sequence ID" value="RRB15482.1"/>
    <property type="molecule type" value="Genomic_DNA"/>
</dbReference>
<dbReference type="OrthoDB" id="9775391at2"/>
<dbReference type="Gene3D" id="3.20.20.120">
    <property type="entry name" value="Enolase-like C-terminal domain"/>
    <property type="match status" value="1"/>
</dbReference>
<protein>
    <recommendedName>
        <fullName evidence="3">glucarate dehydratase</fullName>
        <ecNumber evidence="3">4.2.1.40</ecNumber>
    </recommendedName>
</protein>
<dbReference type="InterPro" id="IPR029065">
    <property type="entry name" value="Enolase_C-like"/>
</dbReference>
<dbReference type="Pfam" id="PF02746">
    <property type="entry name" value="MR_MLE_N"/>
    <property type="match status" value="1"/>
</dbReference>
<dbReference type="EC" id="4.2.1.40" evidence="3"/>
<dbReference type="SUPFAM" id="SSF51604">
    <property type="entry name" value="Enolase C-terminal domain-like"/>
    <property type="match status" value="1"/>
</dbReference>
<dbReference type="SUPFAM" id="SSF54826">
    <property type="entry name" value="Enolase N-terminal domain-like"/>
    <property type="match status" value="1"/>
</dbReference>
<dbReference type="Gene3D" id="3.30.390.10">
    <property type="entry name" value="Enolase-like, N-terminal domain"/>
    <property type="match status" value="1"/>
</dbReference>
<organism evidence="5 6">
    <name type="scientific">Larkinella knui</name>
    <dbReference type="NCBI Taxonomy" id="2025310"/>
    <lineage>
        <taxon>Bacteria</taxon>
        <taxon>Pseudomonadati</taxon>
        <taxon>Bacteroidota</taxon>
        <taxon>Cytophagia</taxon>
        <taxon>Cytophagales</taxon>
        <taxon>Spirosomataceae</taxon>
        <taxon>Larkinella</taxon>
    </lineage>
</organism>
<comment type="catalytic activity">
    <reaction evidence="1">
        <text>D-glucarate = 5-dehydro-4-deoxy-D-glucarate + H2O</text>
        <dbReference type="Rhea" id="RHEA:14573"/>
        <dbReference type="ChEBI" id="CHEBI:15377"/>
        <dbReference type="ChEBI" id="CHEBI:30612"/>
        <dbReference type="ChEBI" id="CHEBI:42819"/>
        <dbReference type="EC" id="4.2.1.40"/>
    </reaction>
</comment>
<comment type="pathway">
    <text evidence="2">Carbohydrate acid metabolism; D-glucarate degradation; 2,5-dioxopentanoate from D-glucarate: step 1/2.</text>
</comment>
<evidence type="ECO:0000256" key="1">
    <source>
        <dbReference type="ARBA" id="ARBA00001426"/>
    </source>
</evidence>
<proteinExistence type="predicted"/>
<sequence length="440" mass="48347">MTLATHFSYKAGPRIREITITPIAIVDPPLLNAAGLHAPYALRTIVELVTDDGISGISEIPGNSDIDAALEASKPLLIGRDVFQLNEIRQVLVDHFGKDTAAQRGDAPWDQRKMVHIFSAIEVACLDIIGKVMGRPVVDILGGKRRDRVPFAAYLFYKYEGAGGKLAFDTDPNAVGWAAARQASALNPAEIVAQAKAMCAEFGFQSIKLKGGVFEPRQEVDAMFALYEAFGPDVPLRIDPNALWKVETAIQYGREMEPILEYLEDPVRGQAAMAQVRKALKTPLATNMCTTSFEDIPNSIAIGSEDIILSDHHFWGGLRASMTLSGICETFGRGLSMHSNSHLGISLAAMVHLGAALPQVPYALDTHYPWQSDEVITAGRFQFEEGAVLVPQEPGLGVELDRDALARLHQNYRECGLKKRDDEPEMQKKQPGWKFQAVRW</sequence>
<comment type="caution">
    <text evidence="5">The sequence shown here is derived from an EMBL/GenBank/DDBJ whole genome shotgun (WGS) entry which is preliminary data.</text>
</comment>
<evidence type="ECO:0000313" key="6">
    <source>
        <dbReference type="Proteomes" id="UP000274271"/>
    </source>
</evidence>
<keyword evidence="6" id="KW-1185">Reference proteome</keyword>
<dbReference type="PANTHER" id="PTHR48080:SF4">
    <property type="entry name" value="GLUCARATE DEHYDRATASE"/>
    <property type="match status" value="1"/>
</dbReference>
<dbReference type="InterPro" id="IPR036849">
    <property type="entry name" value="Enolase-like_C_sf"/>
</dbReference>
<dbReference type="InterPro" id="IPR029017">
    <property type="entry name" value="Enolase-like_N"/>
</dbReference>
<gene>
    <name evidence="5" type="ORF">EHT87_13230</name>
</gene>
<dbReference type="GO" id="GO:0008872">
    <property type="term" value="F:glucarate dehydratase activity"/>
    <property type="evidence" value="ECO:0007669"/>
    <property type="project" value="UniProtKB-EC"/>
</dbReference>
<evidence type="ECO:0000313" key="5">
    <source>
        <dbReference type="EMBL" id="RRB15482.1"/>
    </source>
</evidence>
<dbReference type="Pfam" id="PF13378">
    <property type="entry name" value="MR_MLE_C"/>
    <property type="match status" value="1"/>
</dbReference>
<dbReference type="SMART" id="SM00922">
    <property type="entry name" value="MR_MLE"/>
    <property type="match status" value="1"/>
</dbReference>
<accession>A0A3P1CQ74</accession>